<proteinExistence type="predicted"/>
<reference evidence="9" key="2">
    <citation type="submission" date="2020-05" db="UniProtKB">
        <authorList>
            <consortium name="EnsemblMetazoa"/>
        </authorList>
    </citation>
    <scope>IDENTIFICATION</scope>
    <source>
        <strain evidence="9">ACHKN1017</strain>
    </source>
</reference>
<feature type="transmembrane region" description="Helical" evidence="8">
    <location>
        <begin position="613"/>
        <end position="631"/>
    </location>
</feature>
<dbReference type="InterPro" id="IPR013604">
    <property type="entry name" value="7TM_chemorcpt"/>
</dbReference>
<feature type="transmembrane region" description="Helical" evidence="8">
    <location>
        <begin position="70"/>
        <end position="94"/>
    </location>
</feature>
<feature type="transmembrane region" description="Helical" evidence="8">
    <location>
        <begin position="550"/>
        <end position="569"/>
    </location>
</feature>
<evidence type="ECO:0000256" key="4">
    <source>
        <dbReference type="ARBA" id="ARBA00022989"/>
    </source>
</evidence>
<reference evidence="10" key="1">
    <citation type="submission" date="2013-03" db="EMBL/GenBank/DDBJ databases">
        <title>The Genome Sequence of Anopheles christyi ACHKN1017.</title>
        <authorList>
            <consortium name="The Broad Institute Genomics Platform"/>
            <person name="Neafsey D.E."/>
            <person name="Besansky N."/>
            <person name="Walker B."/>
            <person name="Young S.K."/>
            <person name="Zeng Q."/>
            <person name="Gargeya S."/>
            <person name="Fitzgerald M."/>
            <person name="Haas B."/>
            <person name="Abouelleil A."/>
            <person name="Allen A.W."/>
            <person name="Alvarado L."/>
            <person name="Arachchi H.M."/>
            <person name="Berlin A.M."/>
            <person name="Chapman S.B."/>
            <person name="Gainer-Dewar J."/>
            <person name="Goldberg J."/>
            <person name="Griggs A."/>
            <person name="Gujja S."/>
            <person name="Hansen M."/>
            <person name="Howarth C."/>
            <person name="Imamovic A."/>
            <person name="Ireland A."/>
            <person name="Larimer J."/>
            <person name="McCowan C."/>
            <person name="Murphy C."/>
            <person name="Pearson M."/>
            <person name="Poon T.W."/>
            <person name="Priest M."/>
            <person name="Roberts A."/>
            <person name="Saif S."/>
            <person name="Shea T."/>
            <person name="Sisk P."/>
            <person name="Sykes S."/>
            <person name="Wortman J."/>
            <person name="Nusbaum C."/>
            <person name="Birren B."/>
        </authorList>
    </citation>
    <scope>NUCLEOTIDE SEQUENCE [LARGE SCALE GENOMIC DNA]</scope>
    <source>
        <strain evidence="10">ACHKN1017</strain>
    </source>
</reference>
<evidence type="ECO:0000256" key="8">
    <source>
        <dbReference type="SAM" id="Phobius"/>
    </source>
</evidence>
<sequence>MKVLELLARLLHLKAVLFGVAPFQFHRSTLTLEFRRELLVYCFLIAVIGPTGRFWIYLTNFFRMRLGVSVAFYTAVFMELLDVLLLIVPPCYLLSRHRPLKQLFGLLVKLHRNPLTLGTFPFRLWCRNCLLFNAVYDSAYGVNILLNIVLPGIHQSYLKMLSCSVLSQLTKSTVLMIMYGCAQYLLLALVQLKEQLLIAPVPTSPVHRERIRQLHHGPAGYMNYHEQLWKVCESLNDLFGVPLITYFLMTLVHLTFVCYMTLTKVLLRITHITPYAIVIAGIAVTSNLIDLVCLMKIVGTFARTREELLASVLYVKTILLGVIPLQLPQSVLTPIRERVILCYCYTVAIGGPLVRFLHYICWYSKIIVQFRVMFVASMFVQLGEVLFFIFPPCYLLSCRTKMKQLSELFARMHHSSLLVGPFPLTSWYRKCCVFNLAYECACTVSILVNLSIQSNAREGMAKQYPDTLLWITVCILTKSALMLTVYGSVLYLTICASKLNQLLPRLGGSTNPCRQETLRRLHLGHDGLMEFYEQLWQAATIANELFGPPLLAYLALGFLHTTTIYYAVWSRLAGGLADQSLILTVHALFEIFWVTVDLMFLMKIVGSCVVNGLLMFSTVLATLLGYLTITYDRKHQELRVSTVLVIYSVVLAIVCTFTYESTHFLLSDTRYRNGFKETAVNKAISAIQGQVVLQTFLSALVRRYQKRHEIAQLMRDMFQLKRELFSVTELSQGWIKWHILRKITISQLIVIGSIALAAVEVIDAGNVDVASELLALCVFFYPKLTIICSVSLYYAVMMFLQNLHFALNERLKQLVVENAKGLVDGKRGYARMQHSVYVRSKLNYLTDARCRIVACCTKTHNLYQQMLLSSNFLCMTFIVSQLLYLHYRTRSELSFAALGHETLTCLLCYFEVYCIAEACELVREQSRKTQKLLLRLNLSPMDHKLKQSIEVFALQTLHQPIEFTACRMFTLDYTVLFSIAAAVTNYLIILIQFEMAIEQ</sequence>
<evidence type="ECO:0000256" key="7">
    <source>
        <dbReference type="ARBA" id="ARBA00023224"/>
    </source>
</evidence>
<feature type="transmembrane region" description="Helical" evidence="8">
    <location>
        <begin position="339"/>
        <end position="360"/>
    </location>
</feature>
<dbReference type="Proteomes" id="UP000075881">
    <property type="component" value="Unassembled WGS sequence"/>
</dbReference>
<evidence type="ECO:0000313" key="9">
    <source>
        <dbReference type="EnsemblMetazoa" id="ACHR009630-PA"/>
    </source>
</evidence>
<dbReference type="EnsemblMetazoa" id="ACHR009630-RA">
    <property type="protein sequence ID" value="ACHR009630-PA"/>
    <property type="gene ID" value="ACHR009630"/>
</dbReference>
<feature type="transmembrane region" description="Helical" evidence="8">
    <location>
        <begin position="973"/>
        <end position="993"/>
    </location>
</feature>
<keyword evidence="6" id="KW-0675">Receptor</keyword>
<feature type="transmembrane region" description="Helical" evidence="8">
    <location>
        <begin position="38"/>
        <end position="58"/>
    </location>
</feature>
<evidence type="ECO:0000256" key="5">
    <source>
        <dbReference type="ARBA" id="ARBA00023136"/>
    </source>
</evidence>
<dbReference type="PANTHER" id="PTHR21143">
    <property type="entry name" value="INVERTEBRATE GUSTATORY RECEPTOR"/>
    <property type="match status" value="1"/>
</dbReference>
<feature type="transmembrane region" description="Helical" evidence="8">
    <location>
        <begin position="779"/>
        <end position="800"/>
    </location>
</feature>
<dbReference type="GO" id="GO:0008049">
    <property type="term" value="P:male courtship behavior"/>
    <property type="evidence" value="ECO:0007669"/>
    <property type="project" value="TreeGrafter"/>
</dbReference>
<dbReference type="PANTHER" id="PTHR21143:SF133">
    <property type="entry name" value="GUSTATORY AND PHEROMONE RECEPTOR 32A-RELATED"/>
    <property type="match status" value="1"/>
</dbReference>
<dbReference type="GO" id="GO:0030425">
    <property type="term" value="C:dendrite"/>
    <property type="evidence" value="ECO:0007669"/>
    <property type="project" value="TreeGrafter"/>
</dbReference>
<keyword evidence="7" id="KW-0807">Transducer</keyword>
<accession>A0A182KFU2</accession>
<feature type="transmembrane region" description="Helical" evidence="8">
    <location>
        <begin position="174"/>
        <end position="192"/>
    </location>
</feature>
<dbReference type="GO" id="GO:0005886">
    <property type="term" value="C:plasma membrane"/>
    <property type="evidence" value="ECO:0007669"/>
    <property type="project" value="UniProtKB-SubCell"/>
</dbReference>
<dbReference type="GO" id="GO:0030424">
    <property type="term" value="C:axon"/>
    <property type="evidence" value="ECO:0007669"/>
    <property type="project" value="TreeGrafter"/>
</dbReference>
<feature type="transmembrane region" description="Helical" evidence="8">
    <location>
        <begin position="739"/>
        <end position="759"/>
    </location>
</feature>
<dbReference type="VEuPathDB" id="VectorBase:ACHR009630"/>
<feature type="transmembrane region" description="Helical" evidence="8">
    <location>
        <begin position="274"/>
        <end position="302"/>
    </location>
</feature>
<dbReference type="GO" id="GO:0007165">
    <property type="term" value="P:signal transduction"/>
    <property type="evidence" value="ECO:0007669"/>
    <property type="project" value="UniProtKB-KW"/>
</dbReference>
<dbReference type="GO" id="GO:0050909">
    <property type="term" value="P:sensory perception of taste"/>
    <property type="evidence" value="ECO:0007669"/>
    <property type="project" value="InterPro"/>
</dbReference>
<dbReference type="GO" id="GO:0007635">
    <property type="term" value="P:chemosensory behavior"/>
    <property type="evidence" value="ECO:0007669"/>
    <property type="project" value="TreeGrafter"/>
</dbReference>
<keyword evidence="2" id="KW-1003">Cell membrane</keyword>
<keyword evidence="10" id="KW-1185">Reference proteome</keyword>
<dbReference type="GO" id="GO:0043025">
    <property type="term" value="C:neuronal cell body"/>
    <property type="evidence" value="ECO:0007669"/>
    <property type="project" value="TreeGrafter"/>
</dbReference>
<dbReference type="AlphaFoldDB" id="A0A182KFU2"/>
<evidence type="ECO:0000256" key="2">
    <source>
        <dbReference type="ARBA" id="ARBA00022475"/>
    </source>
</evidence>
<keyword evidence="5 8" id="KW-0472">Membrane</keyword>
<feature type="transmembrane region" description="Helical" evidence="8">
    <location>
        <begin position="581"/>
        <end position="601"/>
    </location>
</feature>
<keyword evidence="3 8" id="KW-0812">Transmembrane</keyword>
<feature type="transmembrane region" description="Helical" evidence="8">
    <location>
        <begin position="372"/>
        <end position="396"/>
    </location>
</feature>
<evidence type="ECO:0000256" key="6">
    <source>
        <dbReference type="ARBA" id="ARBA00023170"/>
    </source>
</evidence>
<organism evidence="9 10">
    <name type="scientific">Anopheles christyi</name>
    <dbReference type="NCBI Taxonomy" id="43041"/>
    <lineage>
        <taxon>Eukaryota</taxon>
        <taxon>Metazoa</taxon>
        <taxon>Ecdysozoa</taxon>
        <taxon>Arthropoda</taxon>
        <taxon>Hexapoda</taxon>
        <taxon>Insecta</taxon>
        <taxon>Pterygota</taxon>
        <taxon>Neoptera</taxon>
        <taxon>Endopterygota</taxon>
        <taxon>Diptera</taxon>
        <taxon>Nematocera</taxon>
        <taxon>Culicoidea</taxon>
        <taxon>Culicidae</taxon>
        <taxon>Anophelinae</taxon>
        <taxon>Anopheles</taxon>
    </lineage>
</organism>
<dbReference type="STRING" id="43041.A0A182KFU2"/>
<keyword evidence="4 8" id="KW-1133">Transmembrane helix</keyword>
<evidence type="ECO:0000313" key="10">
    <source>
        <dbReference type="Proteomes" id="UP000075881"/>
    </source>
</evidence>
<protein>
    <recommendedName>
        <fullName evidence="11">Gustatory receptor</fullName>
    </recommendedName>
</protein>
<feature type="transmembrane region" description="Helical" evidence="8">
    <location>
        <begin position="638"/>
        <end position="659"/>
    </location>
</feature>
<evidence type="ECO:0000256" key="1">
    <source>
        <dbReference type="ARBA" id="ARBA00004651"/>
    </source>
</evidence>
<name>A0A182KFU2_9DIPT</name>
<feature type="transmembrane region" description="Helical" evidence="8">
    <location>
        <begin position="243"/>
        <end position="262"/>
    </location>
</feature>
<evidence type="ECO:0000256" key="3">
    <source>
        <dbReference type="ARBA" id="ARBA00022692"/>
    </source>
</evidence>
<evidence type="ECO:0008006" key="11">
    <source>
        <dbReference type="Google" id="ProtNLM"/>
    </source>
</evidence>
<feature type="transmembrane region" description="Helical" evidence="8">
    <location>
        <begin position="467"/>
        <end position="494"/>
    </location>
</feature>
<dbReference type="Pfam" id="PF08395">
    <property type="entry name" value="7tm_7"/>
    <property type="match status" value="3"/>
</dbReference>
<comment type="subcellular location">
    <subcellularLocation>
        <location evidence="1">Cell membrane</location>
        <topology evidence="1">Multi-pass membrane protein</topology>
    </subcellularLocation>
</comment>